<comment type="similarity">
    <text evidence="7">Belongs to the binding-protein-dependent transport system permease family.</text>
</comment>
<evidence type="ECO:0000259" key="8">
    <source>
        <dbReference type="PROSITE" id="PS50928"/>
    </source>
</evidence>
<feature type="transmembrane region" description="Helical" evidence="7">
    <location>
        <begin position="187"/>
        <end position="211"/>
    </location>
</feature>
<dbReference type="CDD" id="cd06261">
    <property type="entry name" value="TM_PBP2"/>
    <property type="match status" value="1"/>
</dbReference>
<protein>
    <submittedName>
        <fullName evidence="9">sn-glycerol-3-phosphate transport system permease protein UgpA</fullName>
    </submittedName>
</protein>
<feature type="transmembrane region" description="Helical" evidence="7">
    <location>
        <begin position="295"/>
        <end position="314"/>
    </location>
</feature>
<feature type="transmembrane region" description="Helical" evidence="7">
    <location>
        <begin position="142"/>
        <end position="167"/>
    </location>
</feature>
<evidence type="ECO:0000256" key="6">
    <source>
        <dbReference type="ARBA" id="ARBA00023136"/>
    </source>
</evidence>
<sequence length="324" mass="36536">MMKESSVNVLESLPVEITEIKVSSLGKNLSFVVYKKGSATLKGKLEPYLFLLPAIILFTLFMYYPFFKTMYLSMELTDARGRFVEFVGFQNYIDILTSVEFVNSLIITLKFVFYTTLPSLLIGFFITLLANNKVKLAKAANIMFSVPMAISSASAAIIWSIMFHPTIGLINNIFKTNIGWLVDPNWALFSVSFVTTWMNIGVNFIFLYAGLKNIPRELFESASIDGAGYFRKLHTIIIPMISPTLFFVVFMDIMNSFQSFGQVKIMTAGGPGTSTNLLVYSIYKDAFFNGRFDMASAQSIILFVIMFVIASIQFKFEKKGVHYS</sequence>
<reference evidence="9 10" key="1">
    <citation type="submission" date="2016-05" db="EMBL/GenBank/DDBJ databases">
        <title>Microbial solvent formation.</title>
        <authorList>
            <person name="Poehlein A."/>
            <person name="Montoya Solano J.D."/>
            <person name="Flitsch S."/>
            <person name="Krabben P."/>
            <person name="Duerre P."/>
            <person name="Daniel R."/>
        </authorList>
    </citation>
    <scope>NUCLEOTIDE SEQUENCE [LARGE SCALE GENOMIC DNA]</scope>
    <source>
        <strain evidence="9 10">DSM 2619</strain>
    </source>
</reference>
<dbReference type="InterPro" id="IPR035906">
    <property type="entry name" value="MetI-like_sf"/>
</dbReference>
<keyword evidence="3" id="KW-1003">Cell membrane</keyword>
<accession>A0A1S8TAD5</accession>
<evidence type="ECO:0000313" key="9">
    <source>
        <dbReference type="EMBL" id="OOM74716.1"/>
    </source>
</evidence>
<evidence type="ECO:0000256" key="3">
    <source>
        <dbReference type="ARBA" id="ARBA00022475"/>
    </source>
</evidence>
<dbReference type="PANTHER" id="PTHR30193">
    <property type="entry name" value="ABC TRANSPORTER PERMEASE PROTEIN"/>
    <property type="match status" value="1"/>
</dbReference>
<keyword evidence="2 7" id="KW-0813">Transport</keyword>
<keyword evidence="10" id="KW-1185">Reference proteome</keyword>
<dbReference type="RefSeq" id="WP_242954186.1">
    <property type="nucleotide sequence ID" value="NZ_LZZM01000195.1"/>
</dbReference>
<evidence type="ECO:0000256" key="7">
    <source>
        <dbReference type="RuleBase" id="RU363032"/>
    </source>
</evidence>
<organism evidence="9 10">
    <name type="scientific">Clostridium puniceum</name>
    <dbReference type="NCBI Taxonomy" id="29367"/>
    <lineage>
        <taxon>Bacteria</taxon>
        <taxon>Bacillati</taxon>
        <taxon>Bacillota</taxon>
        <taxon>Clostridia</taxon>
        <taxon>Eubacteriales</taxon>
        <taxon>Clostridiaceae</taxon>
        <taxon>Clostridium</taxon>
    </lineage>
</organism>
<dbReference type="GO" id="GO:0055085">
    <property type="term" value="P:transmembrane transport"/>
    <property type="evidence" value="ECO:0007669"/>
    <property type="project" value="InterPro"/>
</dbReference>
<evidence type="ECO:0000256" key="2">
    <source>
        <dbReference type="ARBA" id="ARBA00022448"/>
    </source>
</evidence>
<dbReference type="InterPro" id="IPR051393">
    <property type="entry name" value="ABC_transporter_permease"/>
</dbReference>
<feature type="transmembrane region" description="Helical" evidence="7">
    <location>
        <begin position="48"/>
        <end position="66"/>
    </location>
</feature>
<evidence type="ECO:0000256" key="4">
    <source>
        <dbReference type="ARBA" id="ARBA00022692"/>
    </source>
</evidence>
<keyword evidence="4 7" id="KW-0812">Transmembrane</keyword>
<dbReference type="PROSITE" id="PS50928">
    <property type="entry name" value="ABC_TM1"/>
    <property type="match status" value="1"/>
</dbReference>
<dbReference type="EMBL" id="LZZM01000195">
    <property type="protein sequence ID" value="OOM74716.1"/>
    <property type="molecule type" value="Genomic_DNA"/>
</dbReference>
<feature type="transmembrane region" description="Helical" evidence="7">
    <location>
        <begin position="232"/>
        <end position="251"/>
    </location>
</feature>
<dbReference type="Gene3D" id="1.10.3720.10">
    <property type="entry name" value="MetI-like"/>
    <property type="match status" value="1"/>
</dbReference>
<dbReference type="SUPFAM" id="SSF161098">
    <property type="entry name" value="MetI-like"/>
    <property type="match status" value="1"/>
</dbReference>
<evidence type="ECO:0000256" key="1">
    <source>
        <dbReference type="ARBA" id="ARBA00004651"/>
    </source>
</evidence>
<feature type="domain" description="ABC transmembrane type-1" evidence="8">
    <location>
        <begin position="105"/>
        <end position="313"/>
    </location>
</feature>
<dbReference type="PANTHER" id="PTHR30193:SF37">
    <property type="entry name" value="INNER MEMBRANE ABC TRANSPORTER PERMEASE PROTEIN YCJO"/>
    <property type="match status" value="1"/>
</dbReference>
<evidence type="ECO:0000256" key="5">
    <source>
        <dbReference type="ARBA" id="ARBA00022989"/>
    </source>
</evidence>
<keyword evidence="6 7" id="KW-0472">Membrane</keyword>
<dbReference type="Pfam" id="PF00528">
    <property type="entry name" value="BPD_transp_1"/>
    <property type="match status" value="1"/>
</dbReference>
<comment type="caution">
    <text evidence="9">The sequence shown here is derived from an EMBL/GenBank/DDBJ whole genome shotgun (WGS) entry which is preliminary data.</text>
</comment>
<name>A0A1S8TAD5_9CLOT</name>
<dbReference type="Proteomes" id="UP000190890">
    <property type="component" value="Unassembled WGS sequence"/>
</dbReference>
<feature type="transmembrane region" description="Helical" evidence="7">
    <location>
        <begin position="111"/>
        <end position="130"/>
    </location>
</feature>
<evidence type="ECO:0000313" key="10">
    <source>
        <dbReference type="Proteomes" id="UP000190890"/>
    </source>
</evidence>
<gene>
    <name evidence="9" type="primary">ugpA_3</name>
    <name evidence="9" type="ORF">CLPUN_37340</name>
</gene>
<dbReference type="AlphaFoldDB" id="A0A1S8TAD5"/>
<dbReference type="STRING" id="29367.CLPUN_37340"/>
<keyword evidence="5 7" id="KW-1133">Transmembrane helix</keyword>
<comment type="subcellular location">
    <subcellularLocation>
        <location evidence="1 7">Cell membrane</location>
        <topology evidence="1 7">Multi-pass membrane protein</topology>
    </subcellularLocation>
</comment>
<dbReference type="GO" id="GO:0005886">
    <property type="term" value="C:plasma membrane"/>
    <property type="evidence" value="ECO:0007669"/>
    <property type="project" value="UniProtKB-SubCell"/>
</dbReference>
<proteinExistence type="inferred from homology"/>
<dbReference type="InterPro" id="IPR000515">
    <property type="entry name" value="MetI-like"/>
</dbReference>